<reference evidence="2 3" key="1">
    <citation type="journal article" date="2015" name="Fungal Genet. Biol.">
        <title>Evolution of novel wood decay mechanisms in Agaricales revealed by the genome sequences of Fistulina hepatica and Cylindrobasidium torrendii.</title>
        <authorList>
            <person name="Floudas D."/>
            <person name="Held B.W."/>
            <person name="Riley R."/>
            <person name="Nagy L.G."/>
            <person name="Koehler G."/>
            <person name="Ransdell A.S."/>
            <person name="Younus H."/>
            <person name="Chow J."/>
            <person name="Chiniquy J."/>
            <person name="Lipzen A."/>
            <person name="Tritt A."/>
            <person name="Sun H."/>
            <person name="Haridas S."/>
            <person name="LaButti K."/>
            <person name="Ohm R.A."/>
            <person name="Kues U."/>
            <person name="Blanchette R.A."/>
            <person name="Grigoriev I.V."/>
            <person name="Minto R.E."/>
            <person name="Hibbett D.S."/>
        </authorList>
    </citation>
    <scope>NUCLEOTIDE SEQUENCE [LARGE SCALE GENOMIC DNA]</scope>
    <source>
        <strain evidence="2 3">FP15055 ss-10</strain>
    </source>
</reference>
<organism evidence="2 3">
    <name type="scientific">Cylindrobasidium torrendii FP15055 ss-10</name>
    <dbReference type="NCBI Taxonomy" id="1314674"/>
    <lineage>
        <taxon>Eukaryota</taxon>
        <taxon>Fungi</taxon>
        <taxon>Dikarya</taxon>
        <taxon>Basidiomycota</taxon>
        <taxon>Agaricomycotina</taxon>
        <taxon>Agaricomycetes</taxon>
        <taxon>Agaricomycetidae</taxon>
        <taxon>Agaricales</taxon>
        <taxon>Marasmiineae</taxon>
        <taxon>Physalacriaceae</taxon>
        <taxon>Cylindrobasidium</taxon>
    </lineage>
</organism>
<keyword evidence="3" id="KW-1185">Reference proteome</keyword>
<dbReference type="EMBL" id="KN880441">
    <property type="protein sequence ID" value="KIY72710.1"/>
    <property type="molecule type" value="Genomic_DNA"/>
</dbReference>
<evidence type="ECO:0000313" key="2">
    <source>
        <dbReference type="EMBL" id="KIY72710.1"/>
    </source>
</evidence>
<feature type="region of interest" description="Disordered" evidence="1">
    <location>
        <begin position="311"/>
        <end position="348"/>
    </location>
</feature>
<name>A0A0D7BR75_9AGAR</name>
<sequence>MAHCHNIAPRRDRRRMLYIGTKLATYLNPHHPSPFTKPLLPLPPPPPAIMLPVASKLIAPQMGYRLSRRETSPPAEDLPNPNSIFGISNIVKASQWAPKKDENLPYKPTTAMYNGPRGVQAHISHLKSSPFSPAPKVTQNHVNKPTTIYSLTATSVTTVKDIGAPPGLDVPRHIREANKAAFRERTNSLDDEWDTGDCLLNTNWSSVSSVGLGLGSGTWRYASNAKAAFPATRSSALSPSIPGYMTFQHENMAYQPQSASYIHRDASFLTPNVYGAYIGAYEHLQKNSNFSYSVYSPPSLVPRFDPFGEEEATWPPSTNSHYAQAVQKRPRSNETTPERASKAPKVTHQAPTRSLFGNSALFKPLAQANTDRALAQFVASEMYAAVVGIDVEDCIASFSQSAAYNFIVAYVLQTIAPLMDDHKTLVHALVIVKKLFKVARIPAEDLAAGTFESACFIRFVLIMALNLAQKNTNDYANHELGHMWAAMLGYTKLPELMKFEILTLQALDYRLDMTPADWTSNFMSFQRHAGLRSIFPLDDSPWGTEMFRVVGILEVIDRESSMKPLESQSFFGTRERATAGRKPQSWDKKQRVALSTLVDAFPLGRKLAWKD</sequence>
<proteinExistence type="predicted"/>
<dbReference type="Proteomes" id="UP000054007">
    <property type="component" value="Unassembled WGS sequence"/>
</dbReference>
<accession>A0A0D7BR75</accession>
<protein>
    <submittedName>
        <fullName evidence="2">Uncharacterized protein</fullName>
    </submittedName>
</protein>
<evidence type="ECO:0000256" key="1">
    <source>
        <dbReference type="SAM" id="MobiDB-lite"/>
    </source>
</evidence>
<gene>
    <name evidence="2" type="ORF">CYLTODRAFT_440444</name>
</gene>
<dbReference type="AlphaFoldDB" id="A0A0D7BR75"/>
<evidence type="ECO:0000313" key="3">
    <source>
        <dbReference type="Proteomes" id="UP000054007"/>
    </source>
</evidence>